<sequence>MFFKSFVSKNQIKNGDDIWISMCGNICIIVDAVSISKSPEHTKKSIIEFLNEEEDELLTHSNQEIITQINDYLVQKNDDMLASLCILRKLGTEIHYSSVGNTQILKATSNQTVPLIAFANQPESVLGMKNIEINSGYFSIENDATYIAATDGLDFREFKLSDLDNLKNNNDWYSFANKIKKENDWSFCIFPFEKTLSYENYEWPYFPFIGPQEEYEHEKDGLAKIANVLFSDPDFNGFKILGGAEIAVKNSFRKLDGILVSPFGVVLLELKDWYGYIEVPIEGRGRPMKANFEGSIHTDTSPIVKINEAMDDFTSWSIFKDIELQEKRIGAIVFTHKNSKIQCVDGLGNPLEGMYKSGNILISNVEHFPQTLKQYWKNDISKGKKYRLSHEKIESICDNYLSNESCQSIDESNISIKNGKYSFNPNEKDENLSTEYYSLYKGIDTRKNKPVWIKEYELTTISKGSLEEEANRIKREADALQDLNKSHNVQDFKDEDQIGTKLYIVLEYIDGLTLQEFLASADATHSKKLHIIYELALTLKELEDESVIHRALNPKNIIITPDNKPILINFELCKLDFLPTLPPRGRRLLDSAYEAREVNANASSDISIAADIYSLGQIVCEMLRGSLLFSNQKERMLVAKKDKNWHITLCNECKLPNIAANHLKSILSNDPSSRPTVDELIEYIKSWVGEEN</sequence>
<feature type="domain" description="Protein kinase" evidence="2">
    <location>
        <begin position="412"/>
        <end position="688"/>
    </location>
</feature>
<dbReference type="SUPFAM" id="SSF56112">
    <property type="entry name" value="Protein kinase-like (PK-like)"/>
    <property type="match status" value="1"/>
</dbReference>
<name>A0A0G9KXW1_9BACT</name>
<dbReference type="EMBL" id="JAIW01000010">
    <property type="protein sequence ID" value="KLE11424.1"/>
    <property type="molecule type" value="Genomic_DNA"/>
</dbReference>
<evidence type="ECO:0000313" key="4">
    <source>
        <dbReference type="Proteomes" id="UP000035154"/>
    </source>
</evidence>
<dbReference type="PANTHER" id="PTHR44167:SF24">
    <property type="entry name" value="SERINE_THREONINE-PROTEIN KINASE CHK2"/>
    <property type="match status" value="1"/>
</dbReference>
<comment type="caution">
    <text evidence="3">The sequence shown here is derived from an EMBL/GenBank/DDBJ whole genome shotgun (WGS) entry which is preliminary data.</text>
</comment>
<dbReference type="InterPro" id="IPR011009">
    <property type="entry name" value="Kinase-like_dom_sf"/>
</dbReference>
<dbReference type="RefSeq" id="WP_046997774.1">
    <property type="nucleotide sequence ID" value="NZ_JAIW01000010.1"/>
</dbReference>
<dbReference type="GO" id="GO:0005524">
    <property type="term" value="F:ATP binding"/>
    <property type="evidence" value="ECO:0007669"/>
    <property type="project" value="InterPro"/>
</dbReference>
<accession>A0A0G9KXW1</accession>
<gene>
    <name evidence="3" type="ORF">AF80_01610</name>
</gene>
<feature type="coiled-coil region" evidence="1">
    <location>
        <begin position="463"/>
        <end position="490"/>
    </location>
</feature>
<dbReference type="PATRIC" id="fig|1447263.3.peg.306"/>
<dbReference type="Gene3D" id="1.10.510.10">
    <property type="entry name" value="Transferase(Phosphotransferase) domain 1"/>
    <property type="match status" value="1"/>
</dbReference>
<dbReference type="PROSITE" id="PS50011">
    <property type="entry name" value="PROTEIN_KINASE_DOM"/>
    <property type="match status" value="1"/>
</dbReference>
<reference evidence="3 4" key="1">
    <citation type="submission" date="2014-01" db="EMBL/GenBank/DDBJ databases">
        <title>Development of a Comparative Genomic Fingerprinting Assay for High Resolution Genotyping of Arcobacter butzleri.</title>
        <authorList>
            <person name="Webb A.L."/>
            <person name="Inglis G.D."/>
            <person name="Kruczkiewicz P."/>
            <person name="Selinger L.B."/>
            <person name="Taboada E.N."/>
        </authorList>
    </citation>
    <scope>NUCLEOTIDE SEQUENCE [LARGE SCALE GENOMIC DNA]</scope>
    <source>
        <strain evidence="3 4">L355</strain>
    </source>
</reference>
<evidence type="ECO:0000259" key="2">
    <source>
        <dbReference type="PROSITE" id="PS50011"/>
    </source>
</evidence>
<dbReference type="Gene3D" id="3.60.40.10">
    <property type="entry name" value="PPM-type phosphatase domain"/>
    <property type="match status" value="1"/>
</dbReference>
<keyword evidence="1" id="KW-0175">Coiled coil</keyword>
<evidence type="ECO:0000313" key="3">
    <source>
        <dbReference type="EMBL" id="KLE11424.1"/>
    </source>
</evidence>
<dbReference type="InterPro" id="IPR036457">
    <property type="entry name" value="PPM-type-like_dom_sf"/>
</dbReference>
<proteinExistence type="predicted"/>
<dbReference type="GO" id="GO:0004672">
    <property type="term" value="F:protein kinase activity"/>
    <property type="evidence" value="ECO:0007669"/>
    <property type="project" value="InterPro"/>
</dbReference>
<protein>
    <recommendedName>
        <fullName evidence="2">Protein kinase domain-containing protein</fullName>
    </recommendedName>
</protein>
<organism evidence="3 4">
    <name type="scientific">Aliarcobacter butzleri L355</name>
    <dbReference type="NCBI Taxonomy" id="1447263"/>
    <lineage>
        <taxon>Bacteria</taxon>
        <taxon>Pseudomonadati</taxon>
        <taxon>Campylobacterota</taxon>
        <taxon>Epsilonproteobacteria</taxon>
        <taxon>Campylobacterales</taxon>
        <taxon>Arcobacteraceae</taxon>
        <taxon>Aliarcobacter</taxon>
    </lineage>
</organism>
<dbReference type="Proteomes" id="UP000035154">
    <property type="component" value="Unassembled WGS sequence"/>
</dbReference>
<dbReference type="SMART" id="SM00220">
    <property type="entry name" value="S_TKc"/>
    <property type="match status" value="1"/>
</dbReference>
<dbReference type="AlphaFoldDB" id="A0A0G9KXW1"/>
<dbReference type="Pfam" id="PF00069">
    <property type="entry name" value="Pkinase"/>
    <property type="match status" value="1"/>
</dbReference>
<evidence type="ECO:0000256" key="1">
    <source>
        <dbReference type="SAM" id="Coils"/>
    </source>
</evidence>
<dbReference type="PANTHER" id="PTHR44167">
    <property type="entry name" value="OVARIAN-SPECIFIC SERINE/THREONINE-PROTEIN KINASE LOK-RELATED"/>
    <property type="match status" value="1"/>
</dbReference>
<dbReference type="InterPro" id="IPR000719">
    <property type="entry name" value="Prot_kinase_dom"/>
</dbReference>